<dbReference type="Proteomes" id="UP001345013">
    <property type="component" value="Unassembled WGS sequence"/>
</dbReference>
<keyword evidence="2" id="KW-1185">Reference proteome</keyword>
<gene>
    <name evidence="1" type="ORF">LTR24_005018</name>
</gene>
<sequence>MNASLETCFSEGRESTDITDLARRMKDVSIEEATHHARHRWRYEDDVYKRAAVDADETLEKYLRMAEESDDPDDWLTGTEQYRSALDILGTKPMVVHDACLGDLTQTVYLHFKNQVVYARLPLLSVAEELRTKHNVDIKWLALFQIGQWLISDAALHHCVDTTYSGPSRTSQELVARIHVHQVKSTAWDAFCWRYESAQNIQQVITEQDAYEARFGRDTWPGDGKLEELFQPFVEVGEMQGFAHARAFYRDFFVPQDDLNNMMGGMKLDNVANRG</sequence>
<comment type="caution">
    <text evidence="1">The sequence shown here is derived from an EMBL/GenBank/DDBJ whole genome shotgun (WGS) entry which is preliminary data.</text>
</comment>
<protein>
    <submittedName>
        <fullName evidence="1">Uncharacterized protein</fullName>
    </submittedName>
</protein>
<proteinExistence type="predicted"/>
<evidence type="ECO:0000313" key="1">
    <source>
        <dbReference type="EMBL" id="KAK5092682.1"/>
    </source>
</evidence>
<reference evidence="1 2" key="1">
    <citation type="submission" date="2023-08" db="EMBL/GenBank/DDBJ databases">
        <title>Black Yeasts Isolated from many extreme environments.</title>
        <authorList>
            <person name="Coleine C."/>
            <person name="Stajich J.E."/>
            <person name="Selbmann L."/>
        </authorList>
    </citation>
    <scope>NUCLEOTIDE SEQUENCE [LARGE SCALE GENOMIC DNA]</scope>
    <source>
        <strain evidence="1 2">CCFEE 5885</strain>
    </source>
</reference>
<name>A0ABR0KAC8_9EURO</name>
<accession>A0ABR0KAC8</accession>
<organism evidence="1 2">
    <name type="scientific">Lithohypha guttulata</name>
    <dbReference type="NCBI Taxonomy" id="1690604"/>
    <lineage>
        <taxon>Eukaryota</taxon>
        <taxon>Fungi</taxon>
        <taxon>Dikarya</taxon>
        <taxon>Ascomycota</taxon>
        <taxon>Pezizomycotina</taxon>
        <taxon>Eurotiomycetes</taxon>
        <taxon>Chaetothyriomycetidae</taxon>
        <taxon>Chaetothyriales</taxon>
        <taxon>Trichomeriaceae</taxon>
        <taxon>Lithohypha</taxon>
    </lineage>
</organism>
<dbReference type="EMBL" id="JAVRRG010000054">
    <property type="protein sequence ID" value="KAK5092682.1"/>
    <property type="molecule type" value="Genomic_DNA"/>
</dbReference>
<evidence type="ECO:0000313" key="2">
    <source>
        <dbReference type="Proteomes" id="UP001345013"/>
    </source>
</evidence>